<evidence type="ECO:0000259" key="1">
    <source>
        <dbReference type="PROSITE" id="PS50878"/>
    </source>
</evidence>
<dbReference type="Proteomes" id="UP000230423">
    <property type="component" value="Unassembled WGS sequence"/>
</dbReference>
<evidence type="ECO:0000313" key="2">
    <source>
        <dbReference type="EMBL" id="PIO75460.1"/>
    </source>
</evidence>
<dbReference type="AlphaFoldDB" id="A0A2G9V127"/>
<dbReference type="OrthoDB" id="5919961at2759"/>
<accession>A0A2G9V127</accession>
<sequence>MPYPLQLSQNYDLFALGLGRCTKSKASLKLKPDATPVYRKARPVPYAVLPRLSQEIDSLVAAKVLSPVDHSDWAAPVVVVHKKNGSIRLCADFSTGLNDALDQHQHPLPIPDDIFTKLNGGQYFSQIDVAEAYLQLEMDEKSRPLLTTNTHQGLHRLNRLPFGVKSAPAIFQQQMDTVIAGLDGTAAYLDDIIVTGKTVNEHNARLERSPKNP</sequence>
<evidence type="ECO:0000313" key="3">
    <source>
        <dbReference type="Proteomes" id="UP000230423"/>
    </source>
</evidence>
<dbReference type="InterPro" id="IPR043502">
    <property type="entry name" value="DNA/RNA_pol_sf"/>
</dbReference>
<keyword evidence="3" id="KW-1185">Reference proteome</keyword>
<protein>
    <recommendedName>
        <fullName evidence="1">Reverse transcriptase domain-containing protein</fullName>
    </recommendedName>
</protein>
<dbReference type="InterPro" id="IPR000477">
    <property type="entry name" value="RT_dom"/>
</dbReference>
<dbReference type="PROSITE" id="PS50878">
    <property type="entry name" value="RT_POL"/>
    <property type="match status" value="1"/>
</dbReference>
<reference evidence="2 3" key="1">
    <citation type="submission" date="2015-09" db="EMBL/GenBank/DDBJ databases">
        <title>Draft genome of the parasitic nematode Teladorsagia circumcincta isolate WARC Sus (inbred).</title>
        <authorList>
            <person name="Mitreva M."/>
        </authorList>
    </citation>
    <scope>NUCLEOTIDE SEQUENCE [LARGE SCALE GENOMIC DNA]</scope>
    <source>
        <strain evidence="2 3">S</strain>
    </source>
</reference>
<dbReference type="Gene3D" id="3.30.70.270">
    <property type="match status" value="1"/>
</dbReference>
<dbReference type="PANTHER" id="PTHR37984:SF5">
    <property type="entry name" value="PROTEIN NYNRIN-LIKE"/>
    <property type="match status" value="1"/>
</dbReference>
<name>A0A2G9V127_TELCI</name>
<dbReference type="CDD" id="cd01647">
    <property type="entry name" value="RT_LTR"/>
    <property type="match status" value="1"/>
</dbReference>
<dbReference type="InterPro" id="IPR050951">
    <property type="entry name" value="Retrovirus_Pol_polyprotein"/>
</dbReference>
<feature type="domain" description="Reverse transcriptase" evidence="1">
    <location>
        <begin position="61"/>
        <end position="213"/>
    </location>
</feature>
<dbReference type="EMBL" id="KZ345140">
    <property type="protein sequence ID" value="PIO75460.1"/>
    <property type="molecule type" value="Genomic_DNA"/>
</dbReference>
<dbReference type="InterPro" id="IPR043128">
    <property type="entry name" value="Rev_trsase/Diguanyl_cyclase"/>
</dbReference>
<gene>
    <name evidence="2" type="ORF">TELCIR_02484</name>
</gene>
<dbReference type="SUPFAM" id="SSF56672">
    <property type="entry name" value="DNA/RNA polymerases"/>
    <property type="match status" value="1"/>
</dbReference>
<dbReference type="Gene3D" id="3.10.10.10">
    <property type="entry name" value="HIV Type 1 Reverse Transcriptase, subunit A, domain 1"/>
    <property type="match status" value="1"/>
</dbReference>
<dbReference type="Pfam" id="PF00078">
    <property type="entry name" value="RVT_1"/>
    <property type="match status" value="1"/>
</dbReference>
<proteinExistence type="predicted"/>
<organism evidence="2 3">
    <name type="scientific">Teladorsagia circumcincta</name>
    <name type="common">Brown stomach worm</name>
    <name type="synonym">Ostertagia circumcincta</name>
    <dbReference type="NCBI Taxonomy" id="45464"/>
    <lineage>
        <taxon>Eukaryota</taxon>
        <taxon>Metazoa</taxon>
        <taxon>Ecdysozoa</taxon>
        <taxon>Nematoda</taxon>
        <taxon>Chromadorea</taxon>
        <taxon>Rhabditida</taxon>
        <taxon>Rhabditina</taxon>
        <taxon>Rhabditomorpha</taxon>
        <taxon>Strongyloidea</taxon>
        <taxon>Trichostrongylidae</taxon>
        <taxon>Teladorsagia</taxon>
    </lineage>
</organism>
<dbReference type="PANTHER" id="PTHR37984">
    <property type="entry name" value="PROTEIN CBG26694"/>
    <property type="match status" value="1"/>
</dbReference>